<protein>
    <submittedName>
        <fullName evidence="2">Exonuclease SbcD</fullName>
    </submittedName>
</protein>
<sequence>MPVTQPLAVIKGDLAAITAQLEQWRGVEQDPPVWLDIEITTEDYLHDIQRHIQALTEDLPVEVLLVRAAASSARKYCSTPSGRRSVN</sequence>
<gene>
    <name evidence="2" type="primary">sbcD_1</name>
    <name evidence="2" type="ORF">NCTC9617_02511</name>
</gene>
<dbReference type="AlphaFoldDB" id="A0A378FLD1"/>
<name>A0A378FLD1_KLEPN</name>
<evidence type="ECO:0000259" key="1">
    <source>
        <dbReference type="Pfam" id="PF12320"/>
    </source>
</evidence>
<organism evidence="2 3">
    <name type="scientific">Klebsiella pneumoniae</name>
    <dbReference type="NCBI Taxonomy" id="573"/>
    <lineage>
        <taxon>Bacteria</taxon>
        <taxon>Pseudomonadati</taxon>
        <taxon>Pseudomonadota</taxon>
        <taxon>Gammaproteobacteria</taxon>
        <taxon>Enterobacterales</taxon>
        <taxon>Enterobacteriaceae</taxon>
        <taxon>Klebsiella/Raoultella group</taxon>
        <taxon>Klebsiella</taxon>
        <taxon>Klebsiella pneumoniae complex</taxon>
    </lineage>
</organism>
<keyword evidence="2" id="KW-0540">Nuclease</keyword>
<evidence type="ECO:0000313" key="3">
    <source>
        <dbReference type="Proteomes" id="UP000255167"/>
    </source>
</evidence>
<dbReference type="Gene3D" id="3.30.160.720">
    <property type="match status" value="1"/>
</dbReference>
<dbReference type="GO" id="GO:0004527">
    <property type="term" value="F:exonuclease activity"/>
    <property type="evidence" value="ECO:0007669"/>
    <property type="project" value="UniProtKB-KW"/>
</dbReference>
<feature type="domain" description="Nuclease SbcCD subunit D C-terminal" evidence="1">
    <location>
        <begin position="3"/>
        <end position="70"/>
    </location>
</feature>
<dbReference type="Proteomes" id="UP000255167">
    <property type="component" value="Unassembled WGS sequence"/>
</dbReference>
<keyword evidence="2" id="KW-0378">Hydrolase</keyword>
<evidence type="ECO:0000313" key="2">
    <source>
        <dbReference type="EMBL" id="STW46011.1"/>
    </source>
</evidence>
<dbReference type="Pfam" id="PF12320">
    <property type="entry name" value="SbcD_C"/>
    <property type="match status" value="1"/>
</dbReference>
<dbReference type="EMBL" id="UGNC01000005">
    <property type="protein sequence ID" value="STW46011.1"/>
    <property type="molecule type" value="Genomic_DNA"/>
</dbReference>
<accession>A0A378FLD1</accession>
<reference evidence="2 3" key="1">
    <citation type="submission" date="2018-06" db="EMBL/GenBank/DDBJ databases">
        <authorList>
            <consortium name="Pathogen Informatics"/>
            <person name="Doyle S."/>
        </authorList>
    </citation>
    <scope>NUCLEOTIDE SEQUENCE [LARGE SCALE GENOMIC DNA]</scope>
    <source>
        <strain evidence="2 3">NCTC9617</strain>
    </source>
</reference>
<dbReference type="InterPro" id="IPR026843">
    <property type="entry name" value="SbcD_C"/>
</dbReference>
<proteinExistence type="predicted"/>
<keyword evidence="2" id="KW-0269">Exonuclease</keyword>